<accession>A0A8R7UH39</accession>
<evidence type="ECO:0000313" key="2">
    <source>
        <dbReference type="Proteomes" id="UP000015106"/>
    </source>
</evidence>
<dbReference type="Gramene" id="TuG1812G0500002111.01.T01">
    <property type="protein sequence ID" value="TuG1812G0500002111.01.T01.cds416968"/>
    <property type="gene ID" value="TuG1812G0500002111.01"/>
</dbReference>
<organism evidence="1 2">
    <name type="scientific">Triticum urartu</name>
    <name type="common">Red wild einkorn</name>
    <name type="synonym">Crithodium urartu</name>
    <dbReference type="NCBI Taxonomy" id="4572"/>
    <lineage>
        <taxon>Eukaryota</taxon>
        <taxon>Viridiplantae</taxon>
        <taxon>Streptophyta</taxon>
        <taxon>Embryophyta</taxon>
        <taxon>Tracheophyta</taxon>
        <taxon>Spermatophyta</taxon>
        <taxon>Magnoliopsida</taxon>
        <taxon>Liliopsida</taxon>
        <taxon>Poales</taxon>
        <taxon>Poaceae</taxon>
        <taxon>BOP clade</taxon>
        <taxon>Pooideae</taxon>
        <taxon>Triticodae</taxon>
        <taxon>Triticeae</taxon>
        <taxon>Triticinae</taxon>
        <taxon>Triticum</taxon>
    </lineage>
</organism>
<reference evidence="2" key="1">
    <citation type="journal article" date="2013" name="Nature">
        <title>Draft genome of the wheat A-genome progenitor Triticum urartu.</title>
        <authorList>
            <person name="Ling H.Q."/>
            <person name="Zhao S."/>
            <person name="Liu D."/>
            <person name="Wang J."/>
            <person name="Sun H."/>
            <person name="Zhang C."/>
            <person name="Fan H."/>
            <person name="Li D."/>
            <person name="Dong L."/>
            <person name="Tao Y."/>
            <person name="Gao C."/>
            <person name="Wu H."/>
            <person name="Li Y."/>
            <person name="Cui Y."/>
            <person name="Guo X."/>
            <person name="Zheng S."/>
            <person name="Wang B."/>
            <person name="Yu K."/>
            <person name="Liang Q."/>
            <person name="Yang W."/>
            <person name="Lou X."/>
            <person name="Chen J."/>
            <person name="Feng M."/>
            <person name="Jian J."/>
            <person name="Zhang X."/>
            <person name="Luo G."/>
            <person name="Jiang Y."/>
            <person name="Liu J."/>
            <person name="Wang Z."/>
            <person name="Sha Y."/>
            <person name="Zhang B."/>
            <person name="Wu H."/>
            <person name="Tang D."/>
            <person name="Shen Q."/>
            <person name="Xue P."/>
            <person name="Zou S."/>
            <person name="Wang X."/>
            <person name="Liu X."/>
            <person name="Wang F."/>
            <person name="Yang Y."/>
            <person name="An X."/>
            <person name="Dong Z."/>
            <person name="Zhang K."/>
            <person name="Zhang X."/>
            <person name="Luo M.C."/>
            <person name="Dvorak J."/>
            <person name="Tong Y."/>
            <person name="Wang J."/>
            <person name="Yang H."/>
            <person name="Li Z."/>
            <person name="Wang D."/>
            <person name="Zhang A."/>
            <person name="Wang J."/>
        </authorList>
    </citation>
    <scope>NUCLEOTIDE SEQUENCE</scope>
    <source>
        <strain evidence="2">cv. G1812</strain>
    </source>
</reference>
<reference evidence="1" key="2">
    <citation type="submission" date="2018-03" db="EMBL/GenBank/DDBJ databases">
        <title>The Triticum urartu genome reveals the dynamic nature of wheat genome evolution.</title>
        <authorList>
            <person name="Ling H."/>
            <person name="Ma B."/>
            <person name="Shi X."/>
            <person name="Liu H."/>
            <person name="Dong L."/>
            <person name="Sun H."/>
            <person name="Cao Y."/>
            <person name="Gao Q."/>
            <person name="Zheng S."/>
            <person name="Li Y."/>
            <person name="Yu Y."/>
            <person name="Du H."/>
            <person name="Qi M."/>
            <person name="Li Y."/>
            <person name="Yu H."/>
            <person name="Cui Y."/>
            <person name="Wang N."/>
            <person name="Chen C."/>
            <person name="Wu H."/>
            <person name="Zhao Y."/>
            <person name="Zhang J."/>
            <person name="Li Y."/>
            <person name="Zhou W."/>
            <person name="Zhang B."/>
            <person name="Hu W."/>
            <person name="Eijk M."/>
            <person name="Tang J."/>
            <person name="Witsenboer H."/>
            <person name="Zhao S."/>
            <person name="Li Z."/>
            <person name="Zhang A."/>
            <person name="Wang D."/>
            <person name="Liang C."/>
        </authorList>
    </citation>
    <scope>NUCLEOTIDE SEQUENCE [LARGE SCALE GENOMIC DNA]</scope>
    <source>
        <strain evidence="1">cv. G1812</strain>
    </source>
</reference>
<evidence type="ECO:0000313" key="1">
    <source>
        <dbReference type="EnsemblPlants" id="TuG1812G0500002111.01.T01.cds416968"/>
    </source>
</evidence>
<keyword evidence="2" id="KW-1185">Reference proteome</keyword>
<dbReference type="Proteomes" id="UP000015106">
    <property type="component" value="Chromosome 5"/>
</dbReference>
<sequence length="48" mass="5551">MLLQLQVMPTYTTRASSYWNMHRSRRGGIHDSVSFVVCVAKQQHAFLV</sequence>
<reference evidence="1" key="3">
    <citation type="submission" date="2022-06" db="UniProtKB">
        <authorList>
            <consortium name="EnsemblPlants"/>
        </authorList>
    </citation>
    <scope>IDENTIFICATION</scope>
</reference>
<dbReference type="EnsemblPlants" id="TuG1812G0500002111.01.T01">
    <property type="protein sequence ID" value="TuG1812G0500002111.01.T01.cds416968"/>
    <property type="gene ID" value="TuG1812G0500002111.01"/>
</dbReference>
<name>A0A8R7UH39_TRIUA</name>
<dbReference type="AlphaFoldDB" id="A0A8R7UH39"/>
<protein>
    <submittedName>
        <fullName evidence="1">Uncharacterized protein</fullName>
    </submittedName>
</protein>
<proteinExistence type="predicted"/>